<protein>
    <recommendedName>
        <fullName evidence="12">Polyamine aminopropyltransferase</fullName>
    </recommendedName>
    <alternativeName>
        <fullName evidence="12">Putrescine aminopropyltransferase</fullName>
        <shortName evidence="12">PAPT</shortName>
    </alternativeName>
    <alternativeName>
        <fullName evidence="12">Spermidine synthase</fullName>
        <shortName evidence="12">SPDS</shortName>
        <shortName evidence="12">SPDSY</shortName>
        <ecNumber evidence="12">2.5.1.16</ecNumber>
    </alternativeName>
</protein>
<dbReference type="UniPathway" id="UPA00248">
    <property type="reaction ID" value="UER00314"/>
</dbReference>
<evidence type="ECO:0000259" key="14">
    <source>
        <dbReference type="PROSITE" id="PS51006"/>
    </source>
</evidence>
<gene>
    <name evidence="12" type="primary">speE</name>
    <name evidence="15" type="ORF">A3C16_04770</name>
</gene>
<dbReference type="Pfam" id="PF02675">
    <property type="entry name" value="AdoMet_dc"/>
    <property type="match status" value="1"/>
</dbReference>
<feature type="binding site" evidence="12">
    <location>
        <position position="90"/>
    </location>
    <ligand>
        <name>spermidine</name>
        <dbReference type="ChEBI" id="CHEBI:57834"/>
    </ligand>
</feature>
<evidence type="ECO:0000256" key="10">
    <source>
        <dbReference type="ARBA" id="ARBA00023270"/>
    </source>
</evidence>
<dbReference type="Pfam" id="PF17284">
    <property type="entry name" value="Spermine_synt_N"/>
    <property type="match status" value="1"/>
</dbReference>
<comment type="caution">
    <text evidence="15">The sequence shown here is derived from an EMBL/GenBank/DDBJ whole genome shotgun (WGS) entry which is preliminary data.</text>
</comment>
<dbReference type="PANTHER" id="PTHR11558">
    <property type="entry name" value="SPERMIDINE/SPERMINE SYNTHASE"/>
    <property type="match status" value="1"/>
</dbReference>
<dbReference type="InterPro" id="IPR001045">
    <property type="entry name" value="Spermi_synthase"/>
</dbReference>
<feature type="binding site" evidence="12">
    <location>
        <position position="114"/>
    </location>
    <ligand>
        <name>spermidine</name>
        <dbReference type="ChEBI" id="CHEBI:57834"/>
    </ligand>
</feature>
<keyword evidence="9" id="KW-0456">Lyase</keyword>
<comment type="pathway">
    <text evidence="12">Amine and polyamine biosynthesis; spermidine biosynthesis; spermidine from putrescine: step 1/1.</text>
</comment>
<dbReference type="InterPro" id="IPR030374">
    <property type="entry name" value="PABS"/>
</dbReference>
<feature type="binding site" evidence="12">
    <location>
        <begin position="166"/>
        <end position="167"/>
    </location>
    <ligand>
        <name>S-methyl-5'-thioadenosine</name>
        <dbReference type="ChEBI" id="CHEBI:17509"/>
    </ligand>
</feature>
<dbReference type="Pfam" id="PF01564">
    <property type="entry name" value="Spermine_synth"/>
    <property type="match status" value="1"/>
</dbReference>
<dbReference type="Gene3D" id="3.60.90.10">
    <property type="entry name" value="S-adenosylmethionine decarboxylase"/>
    <property type="match status" value="1"/>
</dbReference>
<evidence type="ECO:0000256" key="4">
    <source>
        <dbReference type="ARBA" id="ARBA00022793"/>
    </source>
</evidence>
<dbReference type="InterPro" id="IPR029063">
    <property type="entry name" value="SAM-dependent_MTases_sf"/>
</dbReference>
<evidence type="ECO:0000256" key="6">
    <source>
        <dbReference type="ARBA" id="ARBA00023066"/>
    </source>
</evidence>
<evidence type="ECO:0000256" key="13">
    <source>
        <dbReference type="PROSITE-ProRule" id="PRU00354"/>
    </source>
</evidence>
<dbReference type="InterPro" id="IPR037163">
    <property type="entry name" value="Spermidine_synt_N_sf"/>
</dbReference>
<dbReference type="AlphaFoldDB" id="A0A1G2KRN0"/>
<evidence type="ECO:0000313" key="15">
    <source>
        <dbReference type="EMBL" id="OHA02097.1"/>
    </source>
</evidence>
<feature type="binding site" evidence="12">
    <location>
        <position position="134"/>
    </location>
    <ligand>
        <name>S-methyl-5'-thioadenosine</name>
        <dbReference type="ChEBI" id="CHEBI:17509"/>
    </ligand>
</feature>
<dbReference type="EMBL" id="MHQL01000045">
    <property type="protein sequence ID" value="OHA02097.1"/>
    <property type="molecule type" value="Genomic_DNA"/>
</dbReference>
<organism evidence="15 16">
    <name type="scientific">Candidatus Sungbacteria bacterium RIFCSPHIGHO2_02_FULL_51_29</name>
    <dbReference type="NCBI Taxonomy" id="1802273"/>
    <lineage>
        <taxon>Bacteria</taxon>
        <taxon>Candidatus Sungiibacteriota</taxon>
    </lineage>
</organism>
<name>A0A1G2KRN0_9BACT</name>
<dbReference type="InterPro" id="IPR035246">
    <property type="entry name" value="Spermidine_synt_N"/>
</dbReference>
<comment type="similarity">
    <text evidence="2 12">Belongs to the spermidine/spermine synthase family.</text>
</comment>
<feature type="active site" description="Proton acceptor" evidence="12 13">
    <location>
        <position position="187"/>
    </location>
</feature>
<dbReference type="PROSITE" id="PS51006">
    <property type="entry name" value="PABS_2"/>
    <property type="match status" value="1"/>
</dbReference>
<dbReference type="InterPro" id="IPR016067">
    <property type="entry name" value="S-AdoMet_deCO2ase_core"/>
</dbReference>
<dbReference type="GO" id="GO:0008295">
    <property type="term" value="P:spermidine biosynthetic process"/>
    <property type="evidence" value="ECO:0007669"/>
    <property type="project" value="UniProtKB-UniRule"/>
</dbReference>
<dbReference type="GO" id="GO:0004766">
    <property type="term" value="F:spermidine synthase activity"/>
    <property type="evidence" value="ECO:0007669"/>
    <property type="project" value="UniProtKB-UniRule"/>
</dbReference>
<dbReference type="GO" id="GO:0005829">
    <property type="term" value="C:cytosol"/>
    <property type="evidence" value="ECO:0007669"/>
    <property type="project" value="TreeGrafter"/>
</dbReference>
<comment type="cofactor">
    <cofactor evidence="1">
        <name>pyruvate</name>
        <dbReference type="ChEBI" id="CHEBI:15361"/>
    </cofactor>
</comment>
<reference evidence="15 16" key="1">
    <citation type="journal article" date="2016" name="Nat. Commun.">
        <title>Thousands of microbial genomes shed light on interconnected biogeochemical processes in an aquifer system.</title>
        <authorList>
            <person name="Anantharaman K."/>
            <person name="Brown C.T."/>
            <person name="Hug L.A."/>
            <person name="Sharon I."/>
            <person name="Castelle C.J."/>
            <person name="Probst A.J."/>
            <person name="Thomas B.C."/>
            <person name="Singh A."/>
            <person name="Wilkins M.J."/>
            <person name="Karaoz U."/>
            <person name="Brodie E.L."/>
            <person name="Williams K.H."/>
            <person name="Hubbard S.S."/>
            <person name="Banfield J.F."/>
        </authorList>
    </citation>
    <scope>NUCLEOTIDE SEQUENCE [LARGE SCALE GENOMIC DNA]</scope>
</reference>
<evidence type="ECO:0000256" key="5">
    <source>
        <dbReference type="ARBA" id="ARBA00022813"/>
    </source>
</evidence>
<keyword evidence="6 12" id="KW-0745">Spermidine biosynthesis</keyword>
<dbReference type="InterPro" id="IPR003826">
    <property type="entry name" value="AdoMetDC_fam_prok"/>
</dbReference>
<evidence type="ECO:0000256" key="12">
    <source>
        <dbReference type="HAMAP-Rule" id="MF_00198"/>
    </source>
</evidence>
<accession>A0A1G2KRN0</accession>
<evidence type="ECO:0000256" key="1">
    <source>
        <dbReference type="ARBA" id="ARBA00001928"/>
    </source>
</evidence>
<keyword evidence="4" id="KW-0210">Decarboxylase</keyword>
<keyword evidence="5" id="KW-0068">Autocatalytic cleavage</keyword>
<dbReference type="EC" id="2.5.1.16" evidence="12"/>
<keyword evidence="8" id="KW-0865">Zymogen</keyword>
<comment type="catalytic activity">
    <reaction evidence="12">
        <text>S-adenosyl 3-(methylsulfanyl)propylamine + putrescine = S-methyl-5'-thioadenosine + spermidine + H(+)</text>
        <dbReference type="Rhea" id="RHEA:12721"/>
        <dbReference type="ChEBI" id="CHEBI:15378"/>
        <dbReference type="ChEBI" id="CHEBI:17509"/>
        <dbReference type="ChEBI" id="CHEBI:57443"/>
        <dbReference type="ChEBI" id="CHEBI:57834"/>
        <dbReference type="ChEBI" id="CHEBI:326268"/>
        <dbReference type="EC" id="2.5.1.16"/>
    </reaction>
</comment>
<dbReference type="PANTHER" id="PTHR11558:SF11">
    <property type="entry name" value="SPERMIDINE SYNTHASE"/>
    <property type="match status" value="1"/>
</dbReference>
<dbReference type="SUPFAM" id="SSF53335">
    <property type="entry name" value="S-adenosyl-L-methionine-dependent methyltransferases"/>
    <property type="match status" value="1"/>
</dbReference>
<keyword evidence="7 12" id="KW-0620">Polyamine biosynthesis</keyword>
<feature type="domain" description="PABS" evidence="14">
    <location>
        <begin position="24"/>
        <end position="269"/>
    </location>
</feature>
<dbReference type="SUPFAM" id="SSF56276">
    <property type="entry name" value="S-adenosylmethionine decarboxylase"/>
    <property type="match status" value="1"/>
</dbReference>
<dbReference type="GO" id="GO:0004014">
    <property type="term" value="F:adenosylmethionine decarboxylase activity"/>
    <property type="evidence" value="ECO:0007669"/>
    <property type="project" value="InterPro"/>
</dbReference>
<dbReference type="HAMAP" id="MF_00198">
    <property type="entry name" value="Spermidine_synth"/>
    <property type="match status" value="1"/>
</dbReference>
<sequence>MIVFLAVFLKTLMESAMLERRKSGLWFREELYSDVAQSIKVSKVLHKKTTRDAHGKVLHQMLVLETPRFGRVLTLDGAVQTTEADEIYYHEPLVHFAAHSLLRPPKSVLLIGCDGGTLREIVKYPSVEHIDAVDIDREVIDVMLKYIPGIPGMSFSDPRVNLIIADGAEVVKEKRAEKRKYDLVIIDSPDPIGPARSLFRMSFYQDVAAILAEDGIAIRQTGSSMFQPDEMPAHWRQMLEVFSRGDVQGLVTAVPTYVGGYFTLVAASHRKGIFKESLATLERRFKDFPSASRCNWYSPEMHRAAMVLPVEIQRAIEQSEFGRELILDLYGCDYSVISSKKRLAKFAREICAVIGMKPFGKPIIPDFGFAKSKTAGPSLVQLIETSAVTAHYSTHWGMVLKNIFTCSTLDVKKAVEFCMKYFGADVAKWELKIRGSRIVNIGREQHAYMTERNGDVFMTRRFVYTLKDPAGEPAEL</sequence>
<keyword evidence="11" id="KW-0670">Pyruvate</keyword>
<evidence type="ECO:0000256" key="8">
    <source>
        <dbReference type="ARBA" id="ARBA00023145"/>
    </source>
</evidence>
<feature type="binding site" evidence="12">
    <location>
        <position position="194"/>
    </location>
    <ligand>
        <name>S-methyl-5'-thioadenosine</name>
        <dbReference type="ChEBI" id="CHEBI:17509"/>
    </ligand>
</feature>
<feature type="binding site" evidence="12">
    <location>
        <begin position="187"/>
        <end position="190"/>
    </location>
    <ligand>
        <name>spermidine</name>
        <dbReference type="ChEBI" id="CHEBI:57834"/>
    </ligand>
</feature>
<comment type="caution">
    <text evidence="12">Lacks conserved residue(s) required for the propagation of feature annotation.</text>
</comment>
<evidence type="ECO:0000256" key="9">
    <source>
        <dbReference type="ARBA" id="ARBA00023239"/>
    </source>
</evidence>
<dbReference type="Gene3D" id="2.30.140.10">
    <property type="entry name" value="Spermidine synthase, tetramerisation domain"/>
    <property type="match status" value="1"/>
</dbReference>
<dbReference type="Gene3D" id="3.40.50.150">
    <property type="entry name" value="Vaccinia Virus protein VP39"/>
    <property type="match status" value="1"/>
</dbReference>
<proteinExistence type="inferred from homology"/>
<keyword evidence="10" id="KW-0704">Schiff base</keyword>
<evidence type="ECO:0000313" key="16">
    <source>
        <dbReference type="Proteomes" id="UP000177811"/>
    </source>
</evidence>
<comment type="subunit">
    <text evidence="12">Homodimer or homotetramer.</text>
</comment>
<comment type="function">
    <text evidence="12">Catalyzes the irreversible transfer of a propylamine group from the amino donor S-adenosylmethioninamine (decarboxy-AdoMet) to putrescine (1,4-diaminobutane) to yield spermidine.</text>
</comment>
<keyword evidence="3 12" id="KW-0808">Transferase</keyword>
<evidence type="ECO:0000256" key="3">
    <source>
        <dbReference type="ARBA" id="ARBA00022679"/>
    </source>
</evidence>
<evidence type="ECO:0000256" key="7">
    <source>
        <dbReference type="ARBA" id="ARBA00023115"/>
    </source>
</evidence>
<dbReference type="Proteomes" id="UP000177811">
    <property type="component" value="Unassembled WGS sequence"/>
</dbReference>
<evidence type="ECO:0000256" key="11">
    <source>
        <dbReference type="ARBA" id="ARBA00023317"/>
    </source>
</evidence>
<evidence type="ECO:0000256" key="2">
    <source>
        <dbReference type="ARBA" id="ARBA00007867"/>
    </source>
</evidence>